<evidence type="ECO:0000313" key="2">
    <source>
        <dbReference type="Proteomes" id="UP001165960"/>
    </source>
</evidence>
<protein>
    <submittedName>
        <fullName evidence="1">Uncharacterized protein</fullName>
    </submittedName>
</protein>
<reference evidence="1" key="1">
    <citation type="submission" date="2022-04" db="EMBL/GenBank/DDBJ databases">
        <title>Genome of the entomopathogenic fungus Entomophthora muscae.</title>
        <authorList>
            <person name="Elya C."/>
            <person name="Lovett B.R."/>
            <person name="Lee E."/>
            <person name="Macias A.M."/>
            <person name="Hajek A.E."/>
            <person name="De Bivort B.L."/>
            <person name="Kasson M.T."/>
            <person name="De Fine Licht H.H."/>
            <person name="Stajich J.E."/>
        </authorList>
    </citation>
    <scope>NUCLEOTIDE SEQUENCE</scope>
    <source>
        <strain evidence="1">Berkeley</strain>
    </source>
</reference>
<name>A0ACC2UTK1_9FUNG</name>
<evidence type="ECO:0000313" key="1">
    <source>
        <dbReference type="EMBL" id="KAJ9090183.1"/>
    </source>
</evidence>
<gene>
    <name evidence="1" type="ORF">DSO57_1005063</name>
</gene>
<keyword evidence="2" id="KW-1185">Reference proteome</keyword>
<proteinExistence type="predicted"/>
<comment type="caution">
    <text evidence="1">The sequence shown here is derived from an EMBL/GenBank/DDBJ whole genome shotgun (WGS) entry which is preliminary data.</text>
</comment>
<dbReference type="EMBL" id="QTSX02000013">
    <property type="protein sequence ID" value="KAJ9090183.1"/>
    <property type="molecule type" value="Genomic_DNA"/>
</dbReference>
<organism evidence="1 2">
    <name type="scientific">Entomophthora muscae</name>
    <dbReference type="NCBI Taxonomy" id="34485"/>
    <lineage>
        <taxon>Eukaryota</taxon>
        <taxon>Fungi</taxon>
        <taxon>Fungi incertae sedis</taxon>
        <taxon>Zoopagomycota</taxon>
        <taxon>Entomophthoromycotina</taxon>
        <taxon>Entomophthoromycetes</taxon>
        <taxon>Entomophthorales</taxon>
        <taxon>Entomophthoraceae</taxon>
        <taxon>Entomophthora</taxon>
    </lineage>
</organism>
<dbReference type="Proteomes" id="UP001165960">
    <property type="component" value="Unassembled WGS sequence"/>
</dbReference>
<sequence>MKVAIVGSGISGLSAAWMLNEHSDHEVTLYEKNGTIGGHTNTIDYHKTSQGLNDACEQPANEDDKVPVDTGFIVLNTLNYPNFVNFLAEVGVETIPSSMTFSVSKGGGNFEWAGTNLYTLFCQAANILNPSFYRMIYDVMKFNMLAPQFLLLDPLTDPRASWTLDEYLKENNYSKAFIDDYLIPMSAAIWSTPPDTCLKEFPALTAIQFMANHCLLQVEGRPQWRTVKDGSRSYVHRILSKLGDVRTSCPVVGISTVTPCPETATRAVKVIDQLGGVDYYDHVIIASHADEALLMLGENATPEEKEILSKFKFSTNYAVVHSDISLMPLRKGAWSSWNYLDFDTDSESIALSDVTTPPGVSLTYWMNLLQSIDSTKYGDIFVTLNPSLPPRKESIFAEFEYTHPIFTVESVAAQARLESIQALPDRHISFAGAWQGYGFHEDGFRAGAREACRLGATPPFELVSPPETDPSKEQKLQDIKYNVINFIDQIFLIFIFPLFSLLIGEEK</sequence>
<accession>A0ACC2UTK1</accession>